<dbReference type="GO" id="GO:0016779">
    <property type="term" value="F:nucleotidyltransferase activity"/>
    <property type="evidence" value="ECO:0007669"/>
    <property type="project" value="InterPro"/>
</dbReference>
<protein>
    <recommendedName>
        <fullName evidence="1">Polymerase nucleotidyl transferase domain-containing protein</fullName>
    </recommendedName>
</protein>
<dbReference type="AlphaFoldDB" id="A0A0F9NFB9"/>
<dbReference type="Pfam" id="PF01909">
    <property type="entry name" value="NTP_transf_2"/>
    <property type="match status" value="1"/>
</dbReference>
<proteinExistence type="predicted"/>
<gene>
    <name evidence="2" type="ORF">LCGC14_0973620</name>
</gene>
<dbReference type="SUPFAM" id="SSF81301">
    <property type="entry name" value="Nucleotidyltransferase"/>
    <property type="match status" value="1"/>
</dbReference>
<evidence type="ECO:0000259" key="1">
    <source>
        <dbReference type="Pfam" id="PF01909"/>
    </source>
</evidence>
<dbReference type="InterPro" id="IPR002934">
    <property type="entry name" value="Polymerase_NTP_transf_dom"/>
</dbReference>
<dbReference type="EMBL" id="LAZR01003592">
    <property type="protein sequence ID" value="KKN16664.1"/>
    <property type="molecule type" value="Genomic_DNA"/>
</dbReference>
<dbReference type="Gene3D" id="3.30.460.10">
    <property type="entry name" value="Beta Polymerase, domain 2"/>
    <property type="match status" value="1"/>
</dbReference>
<feature type="domain" description="Polymerase nucleotidyl transferase" evidence="1">
    <location>
        <begin position="24"/>
        <end position="104"/>
    </location>
</feature>
<sequence>MVKCNNSNLTGNYSYVIKNSIISQIVTELLKYKPDIIILHGSTIKNVKNLNSSDIDLVIVSDFFNHVIFFDRIKYIQNLLNKFKPLIIDAICLTSKEFINSIKKKKNLYYSLLKGYSILYNNQRVFFNEIF</sequence>
<accession>A0A0F9NFB9</accession>
<organism evidence="2">
    <name type="scientific">marine sediment metagenome</name>
    <dbReference type="NCBI Taxonomy" id="412755"/>
    <lineage>
        <taxon>unclassified sequences</taxon>
        <taxon>metagenomes</taxon>
        <taxon>ecological metagenomes</taxon>
    </lineage>
</organism>
<reference evidence="2" key="1">
    <citation type="journal article" date="2015" name="Nature">
        <title>Complex archaea that bridge the gap between prokaryotes and eukaryotes.</title>
        <authorList>
            <person name="Spang A."/>
            <person name="Saw J.H."/>
            <person name="Jorgensen S.L."/>
            <person name="Zaremba-Niedzwiedzka K."/>
            <person name="Martijn J."/>
            <person name="Lind A.E."/>
            <person name="van Eijk R."/>
            <person name="Schleper C."/>
            <person name="Guy L."/>
            <person name="Ettema T.J."/>
        </authorList>
    </citation>
    <scope>NUCLEOTIDE SEQUENCE</scope>
</reference>
<name>A0A0F9NFB9_9ZZZZ</name>
<comment type="caution">
    <text evidence="2">The sequence shown here is derived from an EMBL/GenBank/DDBJ whole genome shotgun (WGS) entry which is preliminary data.</text>
</comment>
<dbReference type="InterPro" id="IPR043519">
    <property type="entry name" value="NT_sf"/>
</dbReference>
<evidence type="ECO:0000313" key="2">
    <source>
        <dbReference type="EMBL" id="KKN16664.1"/>
    </source>
</evidence>